<evidence type="ECO:0000313" key="4">
    <source>
        <dbReference type="Proteomes" id="UP001197247"/>
    </source>
</evidence>
<feature type="transmembrane region" description="Helical" evidence="2">
    <location>
        <begin position="51"/>
        <end position="72"/>
    </location>
</feature>
<protein>
    <recommendedName>
        <fullName evidence="5">Secreted protein</fullName>
    </recommendedName>
</protein>
<keyword evidence="2" id="KW-1133">Transmembrane helix</keyword>
<feature type="compositionally biased region" description="Low complexity" evidence="1">
    <location>
        <begin position="76"/>
        <end position="91"/>
    </location>
</feature>
<feature type="region of interest" description="Disordered" evidence="1">
    <location>
        <begin position="454"/>
        <end position="502"/>
    </location>
</feature>
<dbReference type="Proteomes" id="UP001197247">
    <property type="component" value="Unassembled WGS sequence"/>
</dbReference>
<feature type="region of interest" description="Disordered" evidence="1">
    <location>
        <begin position="76"/>
        <end position="108"/>
    </location>
</feature>
<evidence type="ECO:0000256" key="2">
    <source>
        <dbReference type="SAM" id="Phobius"/>
    </source>
</evidence>
<keyword evidence="2" id="KW-0812">Transmembrane</keyword>
<accession>A0ABS5TA08</accession>
<evidence type="ECO:0008006" key="5">
    <source>
        <dbReference type="Google" id="ProtNLM"/>
    </source>
</evidence>
<evidence type="ECO:0000256" key="1">
    <source>
        <dbReference type="SAM" id="MobiDB-lite"/>
    </source>
</evidence>
<comment type="caution">
    <text evidence="3">The sequence shown here is derived from an EMBL/GenBank/DDBJ whole genome shotgun (WGS) entry which is preliminary data.</text>
</comment>
<keyword evidence="4" id="KW-1185">Reference proteome</keyword>
<reference evidence="3 4" key="1">
    <citation type="submission" date="2021-05" db="EMBL/GenBank/DDBJ databases">
        <title>Kineosporia and Streptomyces sp. nov. two new marine actinobacteria isolated from Coral.</title>
        <authorList>
            <person name="Buangrab K."/>
            <person name="Sutthacheep M."/>
            <person name="Yeemin T."/>
            <person name="Harunari E."/>
            <person name="Igarashi Y."/>
            <person name="Kanchanasin P."/>
            <person name="Tanasupawat S."/>
            <person name="Phongsopitanun W."/>
        </authorList>
    </citation>
    <scope>NUCLEOTIDE SEQUENCE [LARGE SCALE GENOMIC DNA]</scope>
    <source>
        <strain evidence="3 4">J2-2</strain>
    </source>
</reference>
<proteinExistence type="predicted"/>
<keyword evidence="2" id="KW-0472">Membrane</keyword>
<dbReference type="RefSeq" id="WP_214154158.1">
    <property type="nucleotide sequence ID" value="NZ_JAHBAY010000001.1"/>
</dbReference>
<dbReference type="EMBL" id="JAHBAY010000001">
    <property type="protein sequence ID" value="MBT0767886.1"/>
    <property type="molecule type" value="Genomic_DNA"/>
</dbReference>
<gene>
    <name evidence="3" type="ORF">KIH74_03065</name>
</gene>
<organism evidence="3 4">
    <name type="scientific">Kineosporia corallincola</name>
    <dbReference type="NCBI Taxonomy" id="2835133"/>
    <lineage>
        <taxon>Bacteria</taxon>
        <taxon>Bacillati</taxon>
        <taxon>Actinomycetota</taxon>
        <taxon>Actinomycetes</taxon>
        <taxon>Kineosporiales</taxon>
        <taxon>Kineosporiaceae</taxon>
        <taxon>Kineosporia</taxon>
    </lineage>
</organism>
<evidence type="ECO:0000313" key="3">
    <source>
        <dbReference type="EMBL" id="MBT0767886.1"/>
    </source>
</evidence>
<sequence length="502" mass="52363">MKTGQTDEQGLPDELVQRMRRLAETGTAGSRPFPRVETAIRRSRVTRYGGVALAGAVAAVVIGVEVLAGGAIDRADQQGTPATPQVTATATKEPSTPEEAGYPERTVGSLAGDDAWLGDLREEFSGNDDWHDPDEPAIAADDVRVVAAGDVDGRARYAMVLFSWQKKGRTYWDRSFLLGRAGAAATDLDVVSYQGLPEGPGQVPHDPYTLFVSPSSATDRSSNLDQAVVLVVAPQADQVRITSGRTFAVENGAEKITDRYEAVPKIGDGFWAGPVTEDEYLLSTVQIEAGGTRLDSNSMSTAPGYDLAAVAATGTDAAALEDLGGSLGGRRASTAEVPVWAGALDVGKKGGHASAALLRSADGVYLAAFADVVPATDVLDDEDGETMGEDIKRGHMVTTADGDGEAMAGVYVNSGKTRRYLVIAPEDATRVRVGDVTAKVENRLAVVTVPQSVTDDGKPAEAEALSSDGSVVTSITAPEAQESDLLDTRDANPDADATSVGL</sequence>
<feature type="compositionally biased region" description="Polar residues" evidence="1">
    <location>
        <begin position="467"/>
        <end position="476"/>
    </location>
</feature>
<name>A0ABS5TA08_9ACTN</name>